<dbReference type="Pfam" id="PF24894">
    <property type="entry name" value="Hexapep_GlmU"/>
    <property type="match status" value="1"/>
</dbReference>
<dbReference type="InterPro" id="IPR056818">
    <property type="entry name" value="GlmU/GlgC-like_hexapep"/>
</dbReference>
<evidence type="ECO:0000259" key="3">
    <source>
        <dbReference type="Pfam" id="PF00483"/>
    </source>
</evidence>
<keyword evidence="6" id="KW-1185">Reference proteome</keyword>
<dbReference type="PANTHER" id="PTHR43523">
    <property type="entry name" value="GLUCOSE-1-PHOSPHATE ADENYLYLTRANSFERASE-RELATED"/>
    <property type="match status" value="1"/>
</dbReference>
<dbReference type="GO" id="GO:0008878">
    <property type="term" value="F:glucose-1-phosphate adenylyltransferase activity"/>
    <property type="evidence" value="ECO:0007669"/>
    <property type="project" value="InterPro"/>
</dbReference>
<dbReference type="InterPro" id="IPR011832">
    <property type="entry name" value="GlgDAde_trans"/>
</dbReference>
<proteinExistence type="inferred from homology"/>
<dbReference type="Pfam" id="PF00483">
    <property type="entry name" value="NTP_transferase"/>
    <property type="match status" value="1"/>
</dbReference>
<dbReference type="Gene3D" id="3.90.550.10">
    <property type="entry name" value="Spore Coat Polysaccharide Biosynthesis Protein SpsA, Chain A"/>
    <property type="match status" value="1"/>
</dbReference>
<gene>
    <name evidence="5" type="ORF">SAMN04488700_1419</name>
</gene>
<dbReference type="OrthoDB" id="9801810at2"/>
<dbReference type="Gene3D" id="2.160.10.10">
    <property type="entry name" value="Hexapeptide repeat proteins"/>
    <property type="match status" value="1"/>
</dbReference>
<dbReference type="CDD" id="cd04651">
    <property type="entry name" value="LbH_G1P_AT_C"/>
    <property type="match status" value="1"/>
</dbReference>
<keyword evidence="2" id="KW-0320">Glycogen biosynthesis</keyword>
<keyword evidence="5" id="KW-0808">Transferase</keyword>
<evidence type="ECO:0000256" key="2">
    <source>
        <dbReference type="ARBA" id="ARBA00023056"/>
    </source>
</evidence>
<accession>A0A1X7N5H4</accession>
<reference evidence="5 6" key="1">
    <citation type="submission" date="2017-04" db="EMBL/GenBank/DDBJ databases">
        <authorList>
            <person name="Afonso C.L."/>
            <person name="Miller P.J."/>
            <person name="Scott M.A."/>
            <person name="Spackman E."/>
            <person name="Goraichik I."/>
            <person name="Dimitrov K.M."/>
            <person name="Suarez D.L."/>
            <person name="Swayne D.E."/>
        </authorList>
    </citation>
    <scope>NUCLEOTIDE SEQUENCE [LARGE SCALE GENOMIC DNA]</scope>
    <source>
        <strain evidence="5 6">LMG26642</strain>
    </source>
</reference>
<dbReference type="InterPro" id="IPR011831">
    <property type="entry name" value="ADP-Glc_PPase"/>
</dbReference>
<dbReference type="InterPro" id="IPR011004">
    <property type="entry name" value="Trimer_LpxA-like_sf"/>
</dbReference>
<organism evidence="5 6">
    <name type="scientific">Carnobacterium iners</name>
    <dbReference type="NCBI Taxonomy" id="1073423"/>
    <lineage>
        <taxon>Bacteria</taxon>
        <taxon>Bacillati</taxon>
        <taxon>Bacillota</taxon>
        <taxon>Bacilli</taxon>
        <taxon>Lactobacillales</taxon>
        <taxon>Carnobacteriaceae</taxon>
        <taxon>Carnobacterium</taxon>
    </lineage>
</organism>
<dbReference type="EMBL" id="FXBJ01000002">
    <property type="protein sequence ID" value="SMH32560.1"/>
    <property type="molecule type" value="Genomic_DNA"/>
</dbReference>
<dbReference type="InterPro" id="IPR029044">
    <property type="entry name" value="Nucleotide-diphossugar_trans"/>
</dbReference>
<dbReference type="RefSeq" id="WP_085559578.1">
    <property type="nucleotide sequence ID" value="NZ_FOAH01000004.1"/>
</dbReference>
<dbReference type="NCBIfam" id="TIGR02092">
    <property type="entry name" value="glgD"/>
    <property type="match status" value="1"/>
</dbReference>
<feature type="domain" description="Glucose-1-phosphate adenylyltransferase/Bifunctional protein GlmU-like C-terminal hexapeptide" evidence="4">
    <location>
        <begin position="299"/>
        <end position="366"/>
    </location>
</feature>
<dbReference type="Proteomes" id="UP000193435">
    <property type="component" value="Unassembled WGS sequence"/>
</dbReference>
<dbReference type="SUPFAM" id="SSF53448">
    <property type="entry name" value="Nucleotide-diphospho-sugar transferases"/>
    <property type="match status" value="1"/>
</dbReference>
<dbReference type="SUPFAM" id="SSF51161">
    <property type="entry name" value="Trimeric LpxA-like enzymes"/>
    <property type="match status" value="1"/>
</dbReference>
<evidence type="ECO:0000256" key="1">
    <source>
        <dbReference type="ARBA" id="ARBA00010443"/>
    </source>
</evidence>
<dbReference type="GO" id="GO:0005978">
    <property type="term" value="P:glycogen biosynthetic process"/>
    <property type="evidence" value="ECO:0007669"/>
    <property type="project" value="UniProtKB-KW"/>
</dbReference>
<sequence>MMKNKISAILNLKEEDSKLLPLTEKRSISSLPFGCRYRLIDFPFTSLHSAAINSAAFFIAGNGRSLHDHIRSGYSWGLDSSIGGGLFPHTETAIREAVEMGKAGQINSFYHDQIHYVIRSKSEYVVMMGTKMLCNIDIKALLRYHQEKKADVTVVYKNMVQSSCNKSEDETYLLFEGQATDRVTNLVSFDKLESSINKAPVNMDIAIMTSKKFIELATQAGKGKLKSETMLLFKDHLDEINVVGYEYTGYLKNINSIQSYFEANMDMLNEKNYNALLTREDSIITKVKNGAPTFYSKDAKVKNAQFASDCLIEGEVKNSLIFRKVTIAKDAKINHSIVMQGSQIGSGSSLEYVILDKGVKIGEGVHLKGTANNIKVIKKNTVVEPERGVKV</sequence>
<evidence type="ECO:0000313" key="6">
    <source>
        <dbReference type="Proteomes" id="UP000193435"/>
    </source>
</evidence>
<keyword evidence="5" id="KW-0548">Nucleotidyltransferase</keyword>
<comment type="similarity">
    <text evidence="1">Belongs to the bacterial/plant glucose-1-phosphate adenylyltransferase family.</text>
</comment>
<name>A0A1X7N5H4_9LACT</name>
<feature type="domain" description="Nucleotidyl transferase" evidence="3">
    <location>
        <begin position="17"/>
        <end position="157"/>
    </location>
</feature>
<dbReference type="PANTHER" id="PTHR43523:SF6">
    <property type="entry name" value="GLYCOGEN BIOSYNTHESIS PROTEIN GLGD"/>
    <property type="match status" value="1"/>
</dbReference>
<protein>
    <submittedName>
        <fullName evidence="5">Glucose-1-phosphate adenylyltransferase</fullName>
    </submittedName>
</protein>
<evidence type="ECO:0000313" key="5">
    <source>
        <dbReference type="EMBL" id="SMH32560.1"/>
    </source>
</evidence>
<dbReference type="STRING" id="1073423.SAMN04488700_1419"/>
<dbReference type="AlphaFoldDB" id="A0A1X7N5H4"/>
<dbReference type="InterPro" id="IPR005835">
    <property type="entry name" value="NTP_transferase_dom"/>
</dbReference>
<evidence type="ECO:0000259" key="4">
    <source>
        <dbReference type="Pfam" id="PF24894"/>
    </source>
</evidence>